<organism evidence="13 14">
    <name type="scientific">Sarocladium strictum</name>
    <name type="common">Black bundle disease fungus</name>
    <name type="synonym">Acremonium strictum</name>
    <dbReference type="NCBI Taxonomy" id="5046"/>
    <lineage>
        <taxon>Eukaryota</taxon>
        <taxon>Fungi</taxon>
        <taxon>Dikarya</taxon>
        <taxon>Ascomycota</taxon>
        <taxon>Pezizomycotina</taxon>
        <taxon>Sordariomycetes</taxon>
        <taxon>Hypocreomycetidae</taxon>
        <taxon>Hypocreales</taxon>
        <taxon>Sarocladiaceae</taxon>
        <taxon>Sarocladium</taxon>
    </lineage>
</organism>
<dbReference type="PROSITE" id="PS51257">
    <property type="entry name" value="PROKAR_LIPOPROTEIN"/>
    <property type="match status" value="1"/>
</dbReference>
<keyword evidence="8" id="KW-0325">Glycoprotein</keyword>
<accession>A0AA39GJ57</accession>
<dbReference type="NCBIfam" id="TIGR00879">
    <property type="entry name" value="SP"/>
    <property type="match status" value="1"/>
</dbReference>
<dbReference type="PANTHER" id="PTHR48022">
    <property type="entry name" value="PLASTIDIC GLUCOSE TRANSPORTER 4"/>
    <property type="match status" value="1"/>
</dbReference>
<dbReference type="GO" id="GO:0005351">
    <property type="term" value="F:carbohydrate:proton symporter activity"/>
    <property type="evidence" value="ECO:0007669"/>
    <property type="project" value="TreeGrafter"/>
</dbReference>
<keyword evidence="7 11" id="KW-0472">Membrane</keyword>
<dbReference type="Pfam" id="PF00083">
    <property type="entry name" value="Sugar_tr"/>
    <property type="match status" value="1"/>
</dbReference>
<feature type="transmembrane region" description="Helical" evidence="11">
    <location>
        <begin position="479"/>
        <end position="503"/>
    </location>
</feature>
<evidence type="ECO:0000256" key="1">
    <source>
        <dbReference type="ARBA" id="ARBA00004141"/>
    </source>
</evidence>
<keyword evidence="14" id="KW-1185">Reference proteome</keyword>
<evidence type="ECO:0000313" key="13">
    <source>
        <dbReference type="EMBL" id="KAK0388161.1"/>
    </source>
</evidence>
<evidence type="ECO:0000256" key="7">
    <source>
        <dbReference type="ARBA" id="ARBA00023136"/>
    </source>
</evidence>
<feature type="transmembrane region" description="Helical" evidence="11">
    <location>
        <begin position="21"/>
        <end position="48"/>
    </location>
</feature>
<feature type="transmembrane region" description="Helical" evidence="11">
    <location>
        <begin position="359"/>
        <end position="379"/>
    </location>
</feature>
<feature type="domain" description="Major facilitator superfamily (MFS) profile" evidence="12">
    <location>
        <begin position="24"/>
        <end position="507"/>
    </location>
</feature>
<dbReference type="Gene3D" id="1.20.1250.20">
    <property type="entry name" value="MFS general substrate transporter like domains"/>
    <property type="match status" value="1"/>
</dbReference>
<evidence type="ECO:0000259" key="12">
    <source>
        <dbReference type="PROSITE" id="PS50850"/>
    </source>
</evidence>
<evidence type="ECO:0000256" key="5">
    <source>
        <dbReference type="ARBA" id="ARBA00022911"/>
    </source>
</evidence>
<dbReference type="InterPro" id="IPR005828">
    <property type="entry name" value="MFS_sugar_transport-like"/>
</dbReference>
<evidence type="ECO:0000313" key="14">
    <source>
        <dbReference type="Proteomes" id="UP001175261"/>
    </source>
</evidence>
<dbReference type="PANTHER" id="PTHR48022:SF34">
    <property type="entry name" value="MAJOR FACILITATOR SUPERFAMILY (MFS) PROFILE DOMAIN-CONTAINING PROTEIN-RELATED"/>
    <property type="match status" value="1"/>
</dbReference>
<sequence length="574" mass="64042">MSILTLKEDRPTPKAVYNWRVYLCAVTASWAACVIGYDSAFIGTTLALPSFTKEFNFEDYSASRLALLKQNIVSVYQAGAFFGSLSAYATSYYLGRRWSMVGFTLIFLLGAGIMLAANEARGLGPILGGRVLAGFGVGGLSNMTPIYISELAPPAIRGRLVGFYELGWQAGGLVGLQLTMAKLTPTQGVNTTMEPSMSQWMIPFGVQLIPGGLLLIGLGFIPESPRWLFSKGKNEKALKILCWMRNLDPNDTYILEEVSYIQHDLDRFRRDVGAGFWKPFGALKSRKTQKRFLLGGLLFVFQNGSGINAINYYSPTVFRSLGITGTNTGFLTTGIFGVVKTVLTFVWLFFLIDHMGRRWLLMIGSIGGSLCMWFVGGYIKIAKPEDAKEGASLSPGGIAAIFMFYRKWFMSYSILHGQPLLTGPVWTAFYTPSWNGTPWVLNSEMFDTNTRSLGQANAAANNWFWNFIIARFTVQMFNAWGYGVYFFFASMMILSVFFVWFFIPETKGIPLEAMDRLFTTKPTWRAHGRLMGELRVNEEAFRLNARGVNTVDEKAEAAEVEVESRRKDSRAAQV</sequence>
<keyword evidence="5" id="KW-0672">Quinate metabolism</keyword>
<keyword evidence="3 10" id="KW-0813">Transport</keyword>
<name>A0AA39GJ57_SARSR</name>
<dbReference type="AlphaFoldDB" id="A0AA39GJ57"/>
<evidence type="ECO:0000256" key="8">
    <source>
        <dbReference type="ARBA" id="ARBA00023180"/>
    </source>
</evidence>
<evidence type="ECO:0000256" key="3">
    <source>
        <dbReference type="ARBA" id="ARBA00022448"/>
    </source>
</evidence>
<comment type="similarity">
    <text evidence="2 10">Belongs to the major facilitator superfamily. Sugar transporter (TC 2.A.1.1) family.</text>
</comment>
<comment type="subcellular location">
    <subcellularLocation>
        <location evidence="1">Membrane</location>
        <topology evidence="1">Multi-pass membrane protein</topology>
    </subcellularLocation>
</comment>
<evidence type="ECO:0000256" key="6">
    <source>
        <dbReference type="ARBA" id="ARBA00022989"/>
    </source>
</evidence>
<dbReference type="Proteomes" id="UP001175261">
    <property type="component" value="Unassembled WGS sequence"/>
</dbReference>
<feature type="transmembrane region" description="Helical" evidence="11">
    <location>
        <begin position="391"/>
        <end position="409"/>
    </location>
</feature>
<dbReference type="InterPro" id="IPR005829">
    <property type="entry name" value="Sugar_transporter_CS"/>
</dbReference>
<dbReference type="PROSITE" id="PS50850">
    <property type="entry name" value="MFS"/>
    <property type="match status" value="1"/>
</dbReference>
<dbReference type="PROSITE" id="PS00216">
    <property type="entry name" value="SUGAR_TRANSPORT_1"/>
    <property type="match status" value="1"/>
</dbReference>
<proteinExistence type="inferred from homology"/>
<dbReference type="GO" id="GO:0016020">
    <property type="term" value="C:membrane"/>
    <property type="evidence" value="ECO:0007669"/>
    <property type="project" value="UniProtKB-SubCell"/>
</dbReference>
<feature type="transmembrane region" description="Helical" evidence="11">
    <location>
        <begin position="68"/>
        <end position="88"/>
    </location>
</feature>
<dbReference type="InterPro" id="IPR050360">
    <property type="entry name" value="MFS_Sugar_Transporters"/>
</dbReference>
<feature type="transmembrane region" description="Helical" evidence="11">
    <location>
        <begin position="200"/>
        <end position="221"/>
    </location>
</feature>
<dbReference type="SUPFAM" id="SSF103473">
    <property type="entry name" value="MFS general substrate transporter"/>
    <property type="match status" value="1"/>
</dbReference>
<dbReference type="PRINTS" id="PR00171">
    <property type="entry name" value="SUGRTRNSPORT"/>
</dbReference>
<dbReference type="FunFam" id="1.20.1250.20:FF:000026">
    <property type="entry name" value="MFS quinate transporter QutD"/>
    <property type="match status" value="1"/>
</dbReference>
<dbReference type="PROSITE" id="PS00217">
    <property type="entry name" value="SUGAR_TRANSPORT_2"/>
    <property type="match status" value="1"/>
</dbReference>
<dbReference type="InterPro" id="IPR003663">
    <property type="entry name" value="Sugar/inositol_transpt"/>
</dbReference>
<dbReference type="InterPro" id="IPR020846">
    <property type="entry name" value="MFS_dom"/>
</dbReference>
<keyword evidence="6 11" id="KW-1133">Transmembrane helix</keyword>
<evidence type="ECO:0000256" key="2">
    <source>
        <dbReference type="ARBA" id="ARBA00010992"/>
    </source>
</evidence>
<feature type="transmembrane region" description="Helical" evidence="11">
    <location>
        <begin position="160"/>
        <end position="180"/>
    </location>
</feature>
<keyword evidence="4 11" id="KW-0812">Transmembrane</keyword>
<dbReference type="EMBL" id="JAPDFR010000003">
    <property type="protein sequence ID" value="KAK0388161.1"/>
    <property type="molecule type" value="Genomic_DNA"/>
</dbReference>
<feature type="transmembrane region" description="Helical" evidence="11">
    <location>
        <begin position="129"/>
        <end position="148"/>
    </location>
</feature>
<evidence type="ECO:0000256" key="11">
    <source>
        <dbReference type="SAM" id="Phobius"/>
    </source>
</evidence>
<evidence type="ECO:0000256" key="4">
    <source>
        <dbReference type="ARBA" id="ARBA00022692"/>
    </source>
</evidence>
<evidence type="ECO:0000256" key="10">
    <source>
        <dbReference type="RuleBase" id="RU003346"/>
    </source>
</evidence>
<evidence type="ECO:0000256" key="9">
    <source>
        <dbReference type="ARBA" id="ARBA00043213"/>
    </source>
</evidence>
<comment type="caution">
    <text evidence="13">The sequence shown here is derived from an EMBL/GenBank/DDBJ whole genome shotgun (WGS) entry which is preliminary data.</text>
</comment>
<reference evidence="13" key="1">
    <citation type="submission" date="2022-10" db="EMBL/GenBank/DDBJ databases">
        <title>Determination and structural analysis of whole genome sequence of Sarocladium strictum F4-1.</title>
        <authorList>
            <person name="Hu L."/>
            <person name="Jiang Y."/>
        </authorList>
    </citation>
    <scope>NUCLEOTIDE SEQUENCE</scope>
    <source>
        <strain evidence="13">F4-1</strain>
    </source>
</reference>
<gene>
    <name evidence="13" type="ORF">NLU13_4406</name>
</gene>
<dbReference type="InterPro" id="IPR036259">
    <property type="entry name" value="MFS_trans_sf"/>
</dbReference>
<feature type="transmembrane region" description="Helical" evidence="11">
    <location>
        <begin position="292"/>
        <end position="310"/>
    </location>
</feature>
<feature type="transmembrane region" description="Helical" evidence="11">
    <location>
        <begin position="100"/>
        <end position="117"/>
    </location>
</feature>
<feature type="transmembrane region" description="Helical" evidence="11">
    <location>
        <begin position="330"/>
        <end position="352"/>
    </location>
</feature>
<protein>
    <recommendedName>
        <fullName evidence="9">Quinate transporter</fullName>
    </recommendedName>
</protein>